<keyword evidence="4" id="KW-0378">Hydrolase</keyword>
<accession>A0A2H5Y5J7</accession>
<proteinExistence type="predicted"/>
<dbReference type="Pfam" id="PF00561">
    <property type="entry name" value="Abhydrolase_1"/>
    <property type="match status" value="1"/>
</dbReference>
<evidence type="ECO:0000259" key="3">
    <source>
        <dbReference type="Pfam" id="PF08386"/>
    </source>
</evidence>
<sequence length="303" mass="34230">MIRRDRSAWVGTPSAQLPTPKTPGFYRAAMVRRREILREGLTIAWEEGGARDGPPLLLLHNACSTFRATWGRVVEPLRARFYLIGPDLRGHGESTSPTGRLDLREMADDMALLLDRLGIPAVHVMAFSGGASTALYLAARHPARVRSMVLIGSHYTVRNLRTRGDGFWDPERIRREEPAWWAAMMRWHGSEERVRMLLRGWQEEDHHRPDFRPEDLQGIRVPTLLLIGENDPITPIEQTVEMARWMPQAQLVIFPKAGHDILRERPEAFLETVHGFWDALGIPRGSARSPEAEAKEGPGGSPP</sequence>
<dbReference type="InterPro" id="IPR000073">
    <property type="entry name" value="AB_hydrolase_1"/>
</dbReference>
<comment type="caution">
    <text evidence="4">The sequence shown here is derived from an EMBL/GenBank/DDBJ whole genome shotgun (WGS) entry which is preliminary data.</text>
</comment>
<gene>
    <name evidence="4" type="primary">xylF</name>
    <name evidence="4" type="ORF">HRbin22_00968</name>
</gene>
<dbReference type="Pfam" id="PF08386">
    <property type="entry name" value="Abhydrolase_4"/>
    <property type="match status" value="1"/>
</dbReference>
<evidence type="ECO:0000256" key="1">
    <source>
        <dbReference type="SAM" id="MobiDB-lite"/>
    </source>
</evidence>
<feature type="domain" description="Peptidase S33 tripeptidyl aminopeptidase-like C-terminal" evidence="3">
    <location>
        <begin position="209"/>
        <end position="276"/>
    </location>
</feature>
<dbReference type="EC" id="3.7.1.9" evidence="4"/>
<evidence type="ECO:0000313" key="5">
    <source>
        <dbReference type="Proteomes" id="UP000236642"/>
    </source>
</evidence>
<feature type="region of interest" description="Disordered" evidence="1">
    <location>
        <begin position="284"/>
        <end position="303"/>
    </location>
</feature>
<dbReference type="InterPro" id="IPR029058">
    <property type="entry name" value="AB_hydrolase_fold"/>
</dbReference>
<dbReference type="GO" id="GO:0016020">
    <property type="term" value="C:membrane"/>
    <property type="evidence" value="ECO:0007669"/>
    <property type="project" value="TreeGrafter"/>
</dbReference>
<dbReference type="AlphaFoldDB" id="A0A2H5Y5J7"/>
<feature type="domain" description="AB hydrolase-1" evidence="2">
    <location>
        <begin position="54"/>
        <end position="156"/>
    </location>
</feature>
<reference evidence="5" key="1">
    <citation type="submission" date="2017-09" db="EMBL/GenBank/DDBJ databases">
        <title>Metaegenomics of thermophilic ammonia-oxidizing enrichment culture.</title>
        <authorList>
            <person name="Kato S."/>
            <person name="Suzuki K."/>
        </authorList>
    </citation>
    <scope>NUCLEOTIDE SEQUENCE [LARGE SCALE GENOMIC DNA]</scope>
</reference>
<dbReference type="EMBL" id="BEHY01000016">
    <property type="protein sequence ID" value="GBD08727.1"/>
    <property type="molecule type" value="Genomic_DNA"/>
</dbReference>
<organism evidence="4 5">
    <name type="scientific">Candidatus Thermoflexus japonica</name>
    <dbReference type="NCBI Taxonomy" id="2035417"/>
    <lineage>
        <taxon>Bacteria</taxon>
        <taxon>Bacillati</taxon>
        <taxon>Chloroflexota</taxon>
        <taxon>Thermoflexia</taxon>
        <taxon>Thermoflexales</taxon>
        <taxon>Thermoflexaceae</taxon>
        <taxon>Thermoflexus</taxon>
    </lineage>
</organism>
<dbReference type="Gene3D" id="3.40.50.1820">
    <property type="entry name" value="alpha/beta hydrolase"/>
    <property type="match status" value="1"/>
</dbReference>
<dbReference type="InterPro" id="IPR050266">
    <property type="entry name" value="AB_hydrolase_sf"/>
</dbReference>
<protein>
    <submittedName>
        <fullName evidence="4">2-hydroxymuconate semialdehyde hydrolase</fullName>
        <ecNumber evidence="4">3.7.1.9</ecNumber>
    </submittedName>
</protein>
<dbReference type="InterPro" id="IPR013595">
    <property type="entry name" value="Pept_S33_TAP-like_C"/>
</dbReference>
<dbReference type="PANTHER" id="PTHR43798">
    <property type="entry name" value="MONOACYLGLYCEROL LIPASE"/>
    <property type="match status" value="1"/>
</dbReference>
<name>A0A2H5Y5J7_9CHLR</name>
<evidence type="ECO:0000259" key="2">
    <source>
        <dbReference type="Pfam" id="PF00561"/>
    </source>
</evidence>
<dbReference type="PANTHER" id="PTHR43798:SF33">
    <property type="entry name" value="HYDROLASE, PUTATIVE (AFU_ORTHOLOGUE AFUA_2G14860)-RELATED"/>
    <property type="match status" value="1"/>
</dbReference>
<dbReference type="GO" id="GO:0018775">
    <property type="term" value="F:2-hydroxymuconate-semialdehyde hydrolase activity"/>
    <property type="evidence" value="ECO:0007669"/>
    <property type="project" value="UniProtKB-EC"/>
</dbReference>
<evidence type="ECO:0000313" key="4">
    <source>
        <dbReference type="EMBL" id="GBD08727.1"/>
    </source>
</evidence>
<dbReference type="Proteomes" id="UP000236642">
    <property type="component" value="Unassembled WGS sequence"/>
</dbReference>
<dbReference type="SUPFAM" id="SSF53474">
    <property type="entry name" value="alpha/beta-Hydrolases"/>
    <property type="match status" value="1"/>
</dbReference>